<protein>
    <submittedName>
        <fullName evidence="1">Uncharacterized protein</fullName>
    </submittedName>
</protein>
<dbReference type="OrthoDB" id="1271837at2"/>
<name>A0A1H6HEZ1_CHRCI</name>
<evidence type="ECO:0000313" key="2">
    <source>
        <dbReference type="Proteomes" id="UP000198561"/>
    </source>
</evidence>
<reference evidence="1 2" key="1">
    <citation type="submission" date="2016-10" db="EMBL/GenBank/DDBJ databases">
        <authorList>
            <person name="de Groot N.N."/>
        </authorList>
    </citation>
    <scope>NUCLEOTIDE SEQUENCE [LARGE SCALE GENOMIC DNA]</scope>
    <source>
        <strain evidence="1 2">DSM 23031</strain>
    </source>
</reference>
<proteinExistence type="predicted"/>
<accession>A0A1H6HEZ1</accession>
<gene>
    <name evidence="1" type="ORF">SAMN05421593_1892</name>
</gene>
<organism evidence="1 2">
    <name type="scientific">Chryseobacterium culicis</name>
    <dbReference type="NCBI Taxonomy" id="680127"/>
    <lineage>
        <taxon>Bacteria</taxon>
        <taxon>Pseudomonadati</taxon>
        <taxon>Bacteroidota</taxon>
        <taxon>Flavobacteriia</taxon>
        <taxon>Flavobacteriales</taxon>
        <taxon>Weeksellaceae</taxon>
        <taxon>Chryseobacterium group</taxon>
        <taxon>Chryseobacterium</taxon>
    </lineage>
</organism>
<dbReference type="Proteomes" id="UP000198561">
    <property type="component" value="Unassembled WGS sequence"/>
</dbReference>
<sequence length="75" mass="8845">MKYNEALQYKKEAVEKADDSVLENYYIVIVPADTDESAKYIEEYSKHPDQFKDESCKKYCSNEEYLVVSFKKDSL</sequence>
<dbReference type="RefSeq" id="WP_089691692.1">
    <property type="nucleotide sequence ID" value="NZ_FNWQ01000002.1"/>
</dbReference>
<dbReference type="AlphaFoldDB" id="A0A1H6HEZ1"/>
<dbReference type="EMBL" id="FNWQ01000002">
    <property type="protein sequence ID" value="SEH32660.1"/>
    <property type="molecule type" value="Genomic_DNA"/>
</dbReference>
<evidence type="ECO:0000313" key="1">
    <source>
        <dbReference type="EMBL" id="SEH32660.1"/>
    </source>
</evidence>